<keyword evidence="2" id="KW-1185">Reference proteome</keyword>
<gene>
    <name evidence="1" type="ORF">RRG08_062008</name>
</gene>
<evidence type="ECO:0000313" key="1">
    <source>
        <dbReference type="EMBL" id="KAK3780387.1"/>
    </source>
</evidence>
<dbReference type="AlphaFoldDB" id="A0AAE1A4Z5"/>
<name>A0AAE1A4Z5_9GAST</name>
<comment type="caution">
    <text evidence="1">The sequence shown here is derived from an EMBL/GenBank/DDBJ whole genome shotgun (WGS) entry which is preliminary data.</text>
</comment>
<evidence type="ECO:0000313" key="2">
    <source>
        <dbReference type="Proteomes" id="UP001283361"/>
    </source>
</evidence>
<proteinExistence type="predicted"/>
<accession>A0AAE1A4Z5</accession>
<dbReference type="Proteomes" id="UP001283361">
    <property type="component" value="Unassembled WGS sequence"/>
</dbReference>
<reference evidence="1" key="1">
    <citation type="journal article" date="2023" name="G3 (Bethesda)">
        <title>A reference genome for the long-term kleptoplast-retaining sea slug Elysia crispata morphotype clarki.</title>
        <authorList>
            <person name="Eastman K.E."/>
            <person name="Pendleton A.L."/>
            <person name="Shaikh M.A."/>
            <person name="Suttiyut T."/>
            <person name="Ogas R."/>
            <person name="Tomko P."/>
            <person name="Gavelis G."/>
            <person name="Widhalm J.R."/>
            <person name="Wisecaver J.H."/>
        </authorList>
    </citation>
    <scope>NUCLEOTIDE SEQUENCE</scope>
    <source>
        <strain evidence="1">ECLA1</strain>
    </source>
</reference>
<organism evidence="1 2">
    <name type="scientific">Elysia crispata</name>
    <name type="common">lettuce slug</name>
    <dbReference type="NCBI Taxonomy" id="231223"/>
    <lineage>
        <taxon>Eukaryota</taxon>
        <taxon>Metazoa</taxon>
        <taxon>Spiralia</taxon>
        <taxon>Lophotrochozoa</taxon>
        <taxon>Mollusca</taxon>
        <taxon>Gastropoda</taxon>
        <taxon>Heterobranchia</taxon>
        <taxon>Euthyneura</taxon>
        <taxon>Panpulmonata</taxon>
        <taxon>Sacoglossa</taxon>
        <taxon>Placobranchoidea</taxon>
        <taxon>Plakobranchidae</taxon>
        <taxon>Elysia</taxon>
    </lineage>
</organism>
<dbReference type="EMBL" id="JAWDGP010002732">
    <property type="protein sequence ID" value="KAK3780387.1"/>
    <property type="molecule type" value="Genomic_DNA"/>
</dbReference>
<sequence length="125" mass="14158">MHESLTSDPRRGLQDQLCIALVPAVLREPTIPDFRSQLSLISGALLKRINIMSATPQRGGLSKTFTSVLNKCYKVTIPVLLLDCIDLGRSFRGFNLGVQVHHHLDQKMECMVRQVEFFTKHLTLR</sequence>
<protein>
    <submittedName>
        <fullName evidence="1">Uncharacterized protein</fullName>
    </submittedName>
</protein>